<evidence type="ECO:0000313" key="2">
    <source>
        <dbReference type="Proteomes" id="UP000789702"/>
    </source>
</evidence>
<organism evidence="1 2">
    <name type="scientific">Dentiscutata heterogama</name>
    <dbReference type="NCBI Taxonomy" id="1316150"/>
    <lineage>
        <taxon>Eukaryota</taxon>
        <taxon>Fungi</taxon>
        <taxon>Fungi incertae sedis</taxon>
        <taxon>Mucoromycota</taxon>
        <taxon>Glomeromycotina</taxon>
        <taxon>Glomeromycetes</taxon>
        <taxon>Diversisporales</taxon>
        <taxon>Gigasporaceae</taxon>
        <taxon>Dentiscutata</taxon>
    </lineage>
</organism>
<protein>
    <submittedName>
        <fullName evidence="1">2442_t:CDS:1</fullName>
    </submittedName>
</protein>
<keyword evidence="2" id="KW-1185">Reference proteome</keyword>
<sequence>PSLCSGQSIILEPIEEANILLEKEKPINIWSETALSTME</sequence>
<reference evidence="1" key="1">
    <citation type="submission" date="2021-06" db="EMBL/GenBank/DDBJ databases">
        <authorList>
            <person name="Kallberg Y."/>
            <person name="Tangrot J."/>
            <person name="Rosling A."/>
        </authorList>
    </citation>
    <scope>NUCLEOTIDE SEQUENCE</scope>
    <source>
        <strain evidence="1">IL203A</strain>
    </source>
</reference>
<evidence type="ECO:0000313" key="1">
    <source>
        <dbReference type="EMBL" id="CAG8730992.1"/>
    </source>
</evidence>
<dbReference type="Proteomes" id="UP000789702">
    <property type="component" value="Unassembled WGS sequence"/>
</dbReference>
<comment type="caution">
    <text evidence="1">The sequence shown here is derived from an EMBL/GenBank/DDBJ whole genome shotgun (WGS) entry which is preliminary data.</text>
</comment>
<feature type="non-terminal residue" evidence="1">
    <location>
        <position position="1"/>
    </location>
</feature>
<gene>
    <name evidence="1" type="ORF">DHETER_LOCUS13440</name>
</gene>
<proteinExistence type="predicted"/>
<accession>A0ACA9PZC2</accession>
<name>A0ACA9PZC2_9GLOM</name>
<dbReference type="EMBL" id="CAJVPU010036779">
    <property type="protein sequence ID" value="CAG8730992.1"/>
    <property type="molecule type" value="Genomic_DNA"/>
</dbReference>